<dbReference type="AlphaFoldDB" id="A0A402AHS2"/>
<reference evidence="8" key="1">
    <citation type="submission" date="2018-12" db="EMBL/GenBank/DDBJ databases">
        <title>Tengunoibacter tsumagoiensis gen. nov., sp. nov., Dictyobacter kobayashii sp. nov., D. alpinus sp. nov., and D. joshuensis sp. nov. and description of Dictyobacteraceae fam. nov. within the order Ktedonobacterales isolated from Tengu-no-mugimeshi.</title>
        <authorList>
            <person name="Wang C.M."/>
            <person name="Zheng Y."/>
            <person name="Sakai Y."/>
            <person name="Toyoda A."/>
            <person name="Minakuchi Y."/>
            <person name="Abe K."/>
            <person name="Yokota A."/>
            <person name="Yabe S."/>
        </authorList>
    </citation>
    <scope>NUCLEOTIDE SEQUENCE [LARGE SCALE GENOMIC DNA]</scope>
    <source>
        <strain evidence="8">Uno11</strain>
    </source>
</reference>
<keyword evidence="4" id="KW-0808">Transferase</keyword>
<dbReference type="EMBL" id="BIFS01000001">
    <property type="protein sequence ID" value="GCE18668.1"/>
    <property type="molecule type" value="Genomic_DNA"/>
</dbReference>
<evidence type="ECO:0000256" key="4">
    <source>
        <dbReference type="ARBA" id="ARBA00022679"/>
    </source>
</evidence>
<dbReference type="EC" id="2.1.1.72" evidence="2"/>
<evidence type="ECO:0000256" key="1">
    <source>
        <dbReference type="ARBA" id="ARBA00006594"/>
    </source>
</evidence>
<protein>
    <recommendedName>
        <fullName evidence="2">site-specific DNA-methyltransferase (adenine-specific)</fullName>
        <ecNumber evidence="2">2.1.1.72</ecNumber>
    </recommendedName>
</protein>
<dbReference type="GO" id="GO:1904047">
    <property type="term" value="F:S-adenosyl-L-methionine binding"/>
    <property type="evidence" value="ECO:0007669"/>
    <property type="project" value="TreeGrafter"/>
</dbReference>
<comment type="catalytic activity">
    <reaction evidence="6">
        <text>a 2'-deoxyadenosine in DNA + S-adenosyl-L-methionine = an N(6)-methyl-2'-deoxyadenosine in DNA + S-adenosyl-L-homocysteine + H(+)</text>
        <dbReference type="Rhea" id="RHEA:15197"/>
        <dbReference type="Rhea" id="RHEA-COMP:12418"/>
        <dbReference type="Rhea" id="RHEA-COMP:12419"/>
        <dbReference type="ChEBI" id="CHEBI:15378"/>
        <dbReference type="ChEBI" id="CHEBI:57856"/>
        <dbReference type="ChEBI" id="CHEBI:59789"/>
        <dbReference type="ChEBI" id="CHEBI:90615"/>
        <dbReference type="ChEBI" id="CHEBI:90616"/>
        <dbReference type="EC" id="2.1.1.72"/>
    </reaction>
</comment>
<accession>A0A402AHS2</accession>
<dbReference type="GO" id="GO:0006298">
    <property type="term" value="P:mismatch repair"/>
    <property type="evidence" value="ECO:0007669"/>
    <property type="project" value="TreeGrafter"/>
</dbReference>
<dbReference type="InterPro" id="IPR012327">
    <property type="entry name" value="MeTrfase_D12"/>
</dbReference>
<dbReference type="Proteomes" id="UP000287188">
    <property type="component" value="Unassembled WGS sequence"/>
</dbReference>
<evidence type="ECO:0000256" key="5">
    <source>
        <dbReference type="ARBA" id="ARBA00022691"/>
    </source>
</evidence>
<keyword evidence="8" id="KW-1185">Reference proteome</keyword>
<comment type="caution">
    <text evidence="7">The sequence shown here is derived from an EMBL/GenBank/DDBJ whole genome shotgun (WGS) entry which is preliminary data.</text>
</comment>
<evidence type="ECO:0000313" key="7">
    <source>
        <dbReference type="EMBL" id="GCE18668.1"/>
    </source>
</evidence>
<gene>
    <name evidence="7" type="ORF">KDK_24680</name>
</gene>
<dbReference type="Gene3D" id="3.40.50.150">
    <property type="entry name" value="Vaccinia Virus protein VP39"/>
    <property type="match status" value="1"/>
</dbReference>
<sequence>MITTQRVRSPVSWMGGKHAMAPFIVDAFPPKEVYDLYCEPFMGGCHVIAQKPLWKHYEVINDLNGDLVNFWLQLRDHPEDIAARLETLPYSRQLHYDYHACLFDGTILDPQERAVRWYYVLQSSFGSHLRSTSSTGWKNAARSLGSGQPHSFQRFNFFPHCPAIALR</sequence>
<dbReference type="PRINTS" id="PR00505">
    <property type="entry name" value="D12N6MTFRASE"/>
</dbReference>
<keyword evidence="3" id="KW-0489">Methyltransferase</keyword>
<dbReference type="GO" id="GO:0043565">
    <property type="term" value="F:sequence-specific DNA binding"/>
    <property type="evidence" value="ECO:0007669"/>
    <property type="project" value="TreeGrafter"/>
</dbReference>
<organism evidence="7 8">
    <name type="scientific">Dictyobacter kobayashii</name>
    <dbReference type="NCBI Taxonomy" id="2014872"/>
    <lineage>
        <taxon>Bacteria</taxon>
        <taxon>Bacillati</taxon>
        <taxon>Chloroflexota</taxon>
        <taxon>Ktedonobacteria</taxon>
        <taxon>Ktedonobacterales</taxon>
        <taxon>Dictyobacteraceae</taxon>
        <taxon>Dictyobacter</taxon>
    </lineage>
</organism>
<dbReference type="PANTHER" id="PTHR30481">
    <property type="entry name" value="DNA ADENINE METHYLASE"/>
    <property type="match status" value="1"/>
</dbReference>
<evidence type="ECO:0000256" key="2">
    <source>
        <dbReference type="ARBA" id="ARBA00011900"/>
    </source>
</evidence>
<proteinExistence type="inferred from homology"/>
<dbReference type="Gene3D" id="1.10.1020.10">
    <property type="entry name" value="Adenine-specific Methyltransferase, Domain 2"/>
    <property type="match status" value="1"/>
</dbReference>
<dbReference type="GO" id="GO:0009307">
    <property type="term" value="P:DNA restriction-modification system"/>
    <property type="evidence" value="ECO:0007669"/>
    <property type="project" value="InterPro"/>
</dbReference>
<dbReference type="RefSeq" id="WP_126550171.1">
    <property type="nucleotide sequence ID" value="NZ_BIFS01000001.1"/>
</dbReference>
<comment type="similarity">
    <text evidence="1">Belongs to the N(4)/N(6)-methyltransferase family.</text>
</comment>
<dbReference type="Pfam" id="PF02086">
    <property type="entry name" value="MethyltransfD12"/>
    <property type="match status" value="1"/>
</dbReference>
<dbReference type="SUPFAM" id="SSF53335">
    <property type="entry name" value="S-adenosyl-L-methionine-dependent methyltransferases"/>
    <property type="match status" value="1"/>
</dbReference>
<dbReference type="OrthoDB" id="9805629at2"/>
<name>A0A402AHS2_9CHLR</name>
<dbReference type="GO" id="GO:0032259">
    <property type="term" value="P:methylation"/>
    <property type="evidence" value="ECO:0007669"/>
    <property type="project" value="UniProtKB-KW"/>
</dbReference>
<dbReference type="GO" id="GO:0009007">
    <property type="term" value="F:site-specific DNA-methyltransferase (adenine-specific) activity"/>
    <property type="evidence" value="ECO:0007669"/>
    <property type="project" value="UniProtKB-EC"/>
</dbReference>
<evidence type="ECO:0000256" key="3">
    <source>
        <dbReference type="ARBA" id="ARBA00022603"/>
    </source>
</evidence>
<dbReference type="InterPro" id="IPR023095">
    <property type="entry name" value="Ade_MeTrfase_dom_2"/>
</dbReference>
<evidence type="ECO:0000256" key="6">
    <source>
        <dbReference type="ARBA" id="ARBA00047942"/>
    </source>
</evidence>
<evidence type="ECO:0000313" key="8">
    <source>
        <dbReference type="Proteomes" id="UP000287188"/>
    </source>
</evidence>
<dbReference type="InterPro" id="IPR029063">
    <property type="entry name" value="SAM-dependent_MTases_sf"/>
</dbReference>
<keyword evidence="5" id="KW-0949">S-adenosyl-L-methionine</keyword>